<dbReference type="Proteomes" id="UP000092730">
    <property type="component" value="Chromosome 3"/>
</dbReference>
<evidence type="ECO:0000313" key="3">
    <source>
        <dbReference type="Proteomes" id="UP000092730"/>
    </source>
</evidence>
<reference evidence="2" key="4">
    <citation type="submission" date="2024-02" db="EMBL/GenBank/DDBJ databases">
        <title>Comparative genomics of Cryptococcus and Kwoniella reveals pathogenesis evolution and contrasting modes of karyotype evolution via chromosome fusion or intercentromeric recombination.</title>
        <authorList>
            <person name="Coelho M.A."/>
            <person name="David-Palma M."/>
            <person name="Shea T."/>
            <person name="Bowers K."/>
            <person name="McGinley-Smith S."/>
            <person name="Mohammad A.W."/>
            <person name="Gnirke A."/>
            <person name="Yurkov A.M."/>
            <person name="Nowrousian M."/>
            <person name="Sun S."/>
            <person name="Cuomo C.A."/>
            <person name="Heitman J."/>
        </authorList>
    </citation>
    <scope>NUCLEOTIDE SEQUENCE</scope>
    <source>
        <strain evidence="2">CBS 10118</strain>
    </source>
</reference>
<dbReference type="KEGG" id="kbi:30213011"/>
<dbReference type="AlphaFoldDB" id="A0A1B9FSU5"/>
<dbReference type="EMBL" id="KI894026">
    <property type="protein sequence ID" value="OCF21833.1"/>
    <property type="molecule type" value="Genomic_DNA"/>
</dbReference>
<dbReference type="GeneID" id="30213011"/>
<evidence type="ECO:0000313" key="2">
    <source>
        <dbReference type="EMBL" id="WVW83307.1"/>
    </source>
</evidence>
<protein>
    <submittedName>
        <fullName evidence="1">Uncharacterized protein</fullName>
    </submittedName>
</protein>
<sequence>MFTYPEGTSHGPTPLWTGSSDEIIHENLSPNTVLYGWGSSKPFDKKEVKKFVRSVRARQPDVEVRYRVVGPR</sequence>
<organism evidence="1">
    <name type="scientific">Kwoniella bestiolae CBS 10118</name>
    <dbReference type="NCBI Taxonomy" id="1296100"/>
    <lineage>
        <taxon>Eukaryota</taxon>
        <taxon>Fungi</taxon>
        <taxon>Dikarya</taxon>
        <taxon>Basidiomycota</taxon>
        <taxon>Agaricomycotina</taxon>
        <taxon>Tremellomycetes</taxon>
        <taxon>Tremellales</taxon>
        <taxon>Cryptococcaceae</taxon>
        <taxon>Kwoniella</taxon>
    </lineage>
</organism>
<reference evidence="1" key="3">
    <citation type="submission" date="2014-01" db="EMBL/GenBank/DDBJ databases">
        <title>Evolution of pathogenesis and genome organization in the Tremellales.</title>
        <authorList>
            <person name="Cuomo C."/>
            <person name="Litvintseva A."/>
            <person name="Heitman J."/>
            <person name="Chen Y."/>
            <person name="Sun S."/>
            <person name="Springer D."/>
            <person name="Dromer F."/>
            <person name="Young S."/>
            <person name="Zeng Q."/>
            <person name="Chapman S."/>
            <person name="Gujja S."/>
            <person name="Saif S."/>
            <person name="Birren B."/>
        </authorList>
    </citation>
    <scope>NUCLEOTIDE SEQUENCE</scope>
    <source>
        <strain evidence="1">CBS 10118</strain>
    </source>
</reference>
<dbReference type="OrthoDB" id="10372901at2759"/>
<reference evidence="1" key="1">
    <citation type="submission" date="2013-07" db="EMBL/GenBank/DDBJ databases">
        <title>The Genome Sequence of Cryptococcus bestiolae CBS10118.</title>
        <authorList>
            <consortium name="The Broad Institute Genome Sequencing Platform"/>
            <person name="Cuomo C."/>
            <person name="Litvintseva A."/>
            <person name="Chen Y."/>
            <person name="Heitman J."/>
            <person name="Sun S."/>
            <person name="Springer D."/>
            <person name="Dromer F."/>
            <person name="Young S.K."/>
            <person name="Zeng Q."/>
            <person name="Gargeya S."/>
            <person name="Fitzgerald M."/>
            <person name="Abouelleil A."/>
            <person name="Alvarado L."/>
            <person name="Berlin A.M."/>
            <person name="Chapman S.B."/>
            <person name="Dewar J."/>
            <person name="Goldberg J."/>
            <person name="Griggs A."/>
            <person name="Gujja S."/>
            <person name="Hansen M."/>
            <person name="Howarth C."/>
            <person name="Imamovic A."/>
            <person name="Larimer J."/>
            <person name="McCowan C."/>
            <person name="Murphy C."/>
            <person name="Pearson M."/>
            <person name="Priest M."/>
            <person name="Roberts A."/>
            <person name="Saif S."/>
            <person name="Shea T."/>
            <person name="Sykes S."/>
            <person name="Wortman J."/>
            <person name="Nusbaum C."/>
            <person name="Birren B."/>
        </authorList>
    </citation>
    <scope>NUCLEOTIDE SEQUENCE [LARGE SCALE GENOMIC DNA]</scope>
    <source>
        <strain evidence="1">CBS 10118</strain>
    </source>
</reference>
<name>A0A1B9FSU5_9TREE</name>
<accession>A0A1B9FSU5</accession>
<dbReference type="EMBL" id="CP144543">
    <property type="protein sequence ID" value="WVW83307.1"/>
    <property type="molecule type" value="Genomic_DNA"/>
</dbReference>
<evidence type="ECO:0000313" key="1">
    <source>
        <dbReference type="EMBL" id="OCF21833.1"/>
    </source>
</evidence>
<dbReference type="VEuPathDB" id="FungiDB:I302_08612"/>
<dbReference type="RefSeq" id="XP_019042903.1">
    <property type="nucleotide sequence ID" value="XM_019195190.1"/>
</dbReference>
<reference evidence="2" key="2">
    <citation type="submission" date="2013-07" db="EMBL/GenBank/DDBJ databases">
        <authorList>
            <consortium name="The Broad Institute Genome Sequencing Platform"/>
            <person name="Cuomo C."/>
            <person name="Litvintseva A."/>
            <person name="Chen Y."/>
            <person name="Heitman J."/>
            <person name="Sun S."/>
            <person name="Springer D."/>
            <person name="Dromer F."/>
            <person name="Young S.K."/>
            <person name="Zeng Q."/>
            <person name="Gargeya S."/>
            <person name="Fitzgerald M."/>
            <person name="Abouelleil A."/>
            <person name="Alvarado L."/>
            <person name="Berlin A.M."/>
            <person name="Chapman S.B."/>
            <person name="Dewar J."/>
            <person name="Goldberg J."/>
            <person name="Griggs A."/>
            <person name="Gujja S."/>
            <person name="Hansen M."/>
            <person name="Howarth C."/>
            <person name="Imamovic A."/>
            <person name="Larimer J."/>
            <person name="McCowan C."/>
            <person name="Murphy C."/>
            <person name="Pearson M."/>
            <person name="Priest M."/>
            <person name="Roberts A."/>
            <person name="Saif S."/>
            <person name="Shea T."/>
            <person name="Sykes S."/>
            <person name="Wortman J."/>
            <person name="Nusbaum C."/>
            <person name="Birren B."/>
        </authorList>
    </citation>
    <scope>NUCLEOTIDE SEQUENCE</scope>
    <source>
        <strain evidence="2">CBS 10118</strain>
    </source>
</reference>
<gene>
    <name evidence="1" type="ORF">I302_08612</name>
    <name evidence="2" type="ORF">I302_105326</name>
</gene>
<proteinExistence type="predicted"/>
<keyword evidence="3" id="KW-1185">Reference proteome</keyword>